<feature type="chain" id="PRO_5012890478" evidence="4">
    <location>
        <begin position="24"/>
        <end position="338"/>
    </location>
</feature>
<dbReference type="InterPro" id="IPR015168">
    <property type="entry name" value="SsuA/THI5"/>
</dbReference>
<dbReference type="EMBL" id="FWXV01000001">
    <property type="protein sequence ID" value="SMC60673.1"/>
    <property type="molecule type" value="Genomic_DNA"/>
</dbReference>
<comment type="subcellular location">
    <subcellularLocation>
        <location evidence="1">Periplasm</location>
    </subcellularLocation>
</comment>
<sequence>MFTARARRGLRLTAAAVATLLTAAGCGILDGSSDSSSTSNGQVEKPNVRIGIIASVDDAPVKVAEKLGYFKEEGLNPEIKMFQSASQTLPALGSGDLDFSLMNYVTYFQNAAAKTLDAKIVADAYQGTSDALVMLARPGVTITSAKDFEGKKVSVHQPPGNIADLLFRSTLRDNGADPNKVNYQQVPFPNIPNALKTGTIDAGIAIEPFMTQAEKDTGAVRVLKVVSGPTQDIPLSGYVSPSKFAKENPKTVAAFQRAMSKAQQASGDRSKLAEVMPDLTGVDAATVPLLNLGVFPTSLDATRLQRVISLMESYPDLSKLTQKIDASTFIYAPTPAGS</sequence>
<evidence type="ECO:0000313" key="6">
    <source>
        <dbReference type="EMBL" id="SMC60673.1"/>
    </source>
</evidence>
<feature type="signal peptide" evidence="4">
    <location>
        <begin position="1"/>
        <end position="23"/>
    </location>
</feature>
<dbReference type="Pfam" id="PF09084">
    <property type="entry name" value="NMT1"/>
    <property type="match status" value="1"/>
</dbReference>
<dbReference type="AlphaFoldDB" id="A0A1W2AJ59"/>
<evidence type="ECO:0000256" key="2">
    <source>
        <dbReference type="ARBA" id="ARBA00010742"/>
    </source>
</evidence>
<evidence type="ECO:0000256" key="4">
    <source>
        <dbReference type="SAM" id="SignalP"/>
    </source>
</evidence>
<gene>
    <name evidence="6" type="ORF">SAMN05661093_00874</name>
</gene>
<dbReference type="PANTHER" id="PTHR30024">
    <property type="entry name" value="ALIPHATIC SULFONATES-BINDING PROTEIN-RELATED"/>
    <property type="match status" value="1"/>
</dbReference>
<comment type="similarity">
    <text evidence="2">Belongs to the bacterial solute-binding protein SsuA/TauA family.</text>
</comment>
<evidence type="ECO:0000256" key="1">
    <source>
        <dbReference type="ARBA" id="ARBA00004418"/>
    </source>
</evidence>
<dbReference type="InterPro" id="IPR001638">
    <property type="entry name" value="Solute-binding_3/MltF_N"/>
</dbReference>
<feature type="domain" description="Solute-binding protein family 3/N-terminal" evidence="5">
    <location>
        <begin position="47"/>
        <end position="278"/>
    </location>
</feature>
<protein>
    <submittedName>
        <fullName evidence="6">NitT/TauT family transport system substrate-binding protein</fullName>
    </submittedName>
</protein>
<accession>A0A1W2AJ59</accession>
<reference evidence="6 7" key="1">
    <citation type="submission" date="2017-04" db="EMBL/GenBank/DDBJ databases">
        <authorList>
            <person name="Afonso C.L."/>
            <person name="Miller P.J."/>
            <person name="Scott M.A."/>
            <person name="Spackman E."/>
            <person name="Goraichik I."/>
            <person name="Dimitrov K.M."/>
            <person name="Suarez D.L."/>
            <person name="Swayne D.E."/>
        </authorList>
    </citation>
    <scope>NUCLEOTIDE SEQUENCE [LARGE SCALE GENOMIC DNA]</scope>
    <source>
        <strain evidence="6 7">DSM 43828</strain>
    </source>
</reference>
<dbReference type="Proteomes" id="UP000192674">
    <property type="component" value="Unassembled WGS sequence"/>
</dbReference>
<evidence type="ECO:0000256" key="3">
    <source>
        <dbReference type="ARBA" id="ARBA00022729"/>
    </source>
</evidence>
<dbReference type="SMART" id="SM00062">
    <property type="entry name" value="PBPb"/>
    <property type="match status" value="1"/>
</dbReference>
<dbReference type="SUPFAM" id="SSF53850">
    <property type="entry name" value="Periplasmic binding protein-like II"/>
    <property type="match status" value="1"/>
</dbReference>
<organism evidence="6 7">
    <name type="scientific">Kibdelosporangium aridum</name>
    <dbReference type="NCBI Taxonomy" id="2030"/>
    <lineage>
        <taxon>Bacteria</taxon>
        <taxon>Bacillati</taxon>
        <taxon>Actinomycetota</taxon>
        <taxon>Actinomycetes</taxon>
        <taxon>Pseudonocardiales</taxon>
        <taxon>Pseudonocardiaceae</taxon>
        <taxon>Kibdelosporangium</taxon>
    </lineage>
</organism>
<dbReference type="PROSITE" id="PS51257">
    <property type="entry name" value="PROKAR_LIPOPROTEIN"/>
    <property type="match status" value="1"/>
</dbReference>
<dbReference type="Gene3D" id="3.40.190.10">
    <property type="entry name" value="Periplasmic binding protein-like II"/>
    <property type="match status" value="2"/>
</dbReference>
<keyword evidence="3 4" id="KW-0732">Signal</keyword>
<dbReference type="GO" id="GO:0042597">
    <property type="term" value="C:periplasmic space"/>
    <property type="evidence" value="ECO:0007669"/>
    <property type="project" value="UniProtKB-SubCell"/>
</dbReference>
<dbReference type="PANTHER" id="PTHR30024:SF47">
    <property type="entry name" value="TAURINE-BINDING PERIPLASMIC PROTEIN"/>
    <property type="match status" value="1"/>
</dbReference>
<keyword evidence="7" id="KW-1185">Reference proteome</keyword>
<proteinExistence type="inferred from homology"/>
<evidence type="ECO:0000259" key="5">
    <source>
        <dbReference type="SMART" id="SM00062"/>
    </source>
</evidence>
<evidence type="ECO:0000313" key="7">
    <source>
        <dbReference type="Proteomes" id="UP000192674"/>
    </source>
</evidence>
<name>A0A1W2AJ59_KIBAR</name>